<dbReference type="InterPro" id="IPR008984">
    <property type="entry name" value="SMAD_FHA_dom_sf"/>
</dbReference>
<accession>A0A6M5YAM3</accession>
<dbReference type="RefSeq" id="WP_171740174.1">
    <property type="nucleotide sequence ID" value="NZ_CP053435.1"/>
</dbReference>
<evidence type="ECO:0000313" key="3">
    <source>
        <dbReference type="Proteomes" id="UP000502756"/>
    </source>
</evidence>
<dbReference type="Gene3D" id="2.60.200.20">
    <property type="match status" value="1"/>
</dbReference>
<keyword evidence="3" id="KW-1185">Reference proteome</keyword>
<evidence type="ECO:0000259" key="1">
    <source>
        <dbReference type="PROSITE" id="PS50006"/>
    </source>
</evidence>
<evidence type="ECO:0000313" key="2">
    <source>
        <dbReference type="EMBL" id="QJW90330.1"/>
    </source>
</evidence>
<organism evidence="2 3">
    <name type="scientific">Spirosoma taeanense</name>
    <dbReference type="NCBI Taxonomy" id="2735870"/>
    <lineage>
        <taxon>Bacteria</taxon>
        <taxon>Pseudomonadati</taxon>
        <taxon>Bacteroidota</taxon>
        <taxon>Cytophagia</taxon>
        <taxon>Cytophagales</taxon>
        <taxon>Cytophagaceae</taxon>
        <taxon>Spirosoma</taxon>
    </lineage>
</organism>
<dbReference type="InterPro" id="IPR000253">
    <property type="entry name" value="FHA_dom"/>
</dbReference>
<proteinExistence type="predicted"/>
<reference evidence="2 3" key="1">
    <citation type="submission" date="2020-05" db="EMBL/GenBank/DDBJ databases">
        <title>Genome sequencing of Spirosoma sp. TS118.</title>
        <authorList>
            <person name="Lee J.-H."/>
            <person name="Jeong S."/>
            <person name="Zhao L."/>
            <person name="Jung J.-H."/>
            <person name="Kim M.-K."/>
            <person name="Lim S."/>
        </authorList>
    </citation>
    <scope>NUCLEOTIDE SEQUENCE [LARGE SCALE GENOMIC DNA]</scope>
    <source>
        <strain evidence="2 3">TS118</strain>
    </source>
</reference>
<dbReference type="AlphaFoldDB" id="A0A6M5YAM3"/>
<protein>
    <submittedName>
        <fullName evidence="2">FHA domain-containing protein</fullName>
    </submittedName>
</protein>
<dbReference type="Pfam" id="PF00498">
    <property type="entry name" value="FHA"/>
    <property type="match status" value="1"/>
</dbReference>
<dbReference type="PROSITE" id="PS50006">
    <property type="entry name" value="FHA_DOMAIN"/>
    <property type="match status" value="1"/>
</dbReference>
<dbReference type="SUPFAM" id="SSF49879">
    <property type="entry name" value="SMAD/FHA domain"/>
    <property type="match status" value="1"/>
</dbReference>
<feature type="domain" description="FHA" evidence="1">
    <location>
        <begin position="245"/>
        <end position="301"/>
    </location>
</feature>
<sequence>MEKQPNRFLDQLSNLLVPKERTKQPETVTNERILKELIACFETSLERESFGTSLLFNAHYIIILHPDTYKERLAALPVIVNEAVKAFTERLKERKRPEDEVPPVSTHWYFKFGPGTEFAGRTIGPGDIDVIGSLSGAGFDSPRASENASLGNVKATRKVKNTNLYDKMDLSVGAFQHIDFREAGAFAIKMDTRLLNAEKPQSAAPAAPTGTIAHKTAHPSALARIDCYLADKDKEETYWMQDREVVVARMEADNQAFSNYLRLDSPYVSNPHARIRYNEAAQRFEIASFSRNETRVNEQVMTRSEPASPQWTELPRQAQILLNGIVTLSFQSNL</sequence>
<dbReference type="EMBL" id="CP053435">
    <property type="protein sequence ID" value="QJW90330.1"/>
    <property type="molecule type" value="Genomic_DNA"/>
</dbReference>
<gene>
    <name evidence="2" type="ORF">HNV11_13565</name>
</gene>
<dbReference type="KEGG" id="stae:HNV11_13565"/>
<name>A0A6M5YAM3_9BACT</name>
<dbReference type="Proteomes" id="UP000502756">
    <property type="component" value="Chromosome"/>
</dbReference>